<keyword evidence="6" id="KW-1185">Reference proteome</keyword>
<evidence type="ECO:0000256" key="2">
    <source>
        <dbReference type="SAM" id="Phobius"/>
    </source>
</evidence>
<evidence type="ECO:0000259" key="4">
    <source>
        <dbReference type="Pfam" id="PF21537"/>
    </source>
</evidence>
<dbReference type="Proteomes" id="UP000339690">
    <property type="component" value="Chromosome"/>
</dbReference>
<dbReference type="Pfam" id="PF09323">
    <property type="entry name" value="DUF1980"/>
    <property type="match status" value="1"/>
</dbReference>
<evidence type="ECO:0000313" key="6">
    <source>
        <dbReference type="Proteomes" id="UP000339690"/>
    </source>
</evidence>
<feature type="region of interest" description="Disordered" evidence="1">
    <location>
        <begin position="129"/>
        <end position="169"/>
    </location>
</feature>
<protein>
    <submittedName>
        <fullName evidence="5">TIGR03943 family protein</fullName>
    </submittedName>
</protein>
<proteinExistence type="predicted"/>
<feature type="compositionally biased region" description="Acidic residues" evidence="1">
    <location>
        <begin position="133"/>
        <end position="142"/>
    </location>
</feature>
<evidence type="ECO:0000259" key="3">
    <source>
        <dbReference type="Pfam" id="PF09323"/>
    </source>
</evidence>
<organism evidence="5 6">
    <name type="scientific">Gracilibacillus salitolerans</name>
    <dbReference type="NCBI Taxonomy" id="2663022"/>
    <lineage>
        <taxon>Bacteria</taxon>
        <taxon>Bacillati</taxon>
        <taxon>Bacillota</taxon>
        <taxon>Bacilli</taxon>
        <taxon>Bacillales</taxon>
        <taxon>Bacillaceae</taxon>
        <taxon>Gracilibacillus</taxon>
    </lineage>
</organism>
<dbReference type="AlphaFoldDB" id="A0A5Q2TI02"/>
<dbReference type="Pfam" id="PF21537">
    <property type="entry name" value="DUF1980_C"/>
    <property type="match status" value="1"/>
</dbReference>
<feature type="transmembrane region" description="Helical" evidence="2">
    <location>
        <begin position="92"/>
        <end position="110"/>
    </location>
</feature>
<dbReference type="InterPro" id="IPR015402">
    <property type="entry name" value="DUF1980"/>
</dbReference>
<dbReference type="KEGG" id="grc:GI584_06995"/>
<keyword evidence="2" id="KW-0812">Transmembrane</keyword>
<feature type="domain" description="DUF1980" evidence="3">
    <location>
        <begin position="9"/>
        <end position="123"/>
    </location>
</feature>
<evidence type="ECO:0000256" key="1">
    <source>
        <dbReference type="SAM" id="MobiDB-lite"/>
    </source>
</evidence>
<dbReference type="NCBIfam" id="TIGR03943">
    <property type="entry name" value="TIGR03943 family putative permease subunit"/>
    <property type="match status" value="1"/>
</dbReference>
<keyword evidence="2" id="KW-1133">Transmembrane helix</keyword>
<dbReference type="EMBL" id="CP045915">
    <property type="protein sequence ID" value="QGH33781.1"/>
    <property type="molecule type" value="Genomic_DNA"/>
</dbReference>
<feature type="transmembrane region" description="Helical" evidence="2">
    <location>
        <begin position="7"/>
        <end position="26"/>
    </location>
</feature>
<keyword evidence="2" id="KW-0472">Membrane</keyword>
<name>A0A5Q2TI02_9BACI</name>
<accession>A0A5Q2TI02</accession>
<sequence>MKLNGQQLLRATILLFFTIFIFRLHVSGDILKLINPKYETLSQIGASLFLLLFLVQMHRVFTFGTKAEHHHHEGGHDHHHDHGDQPMNLKKVFSYMIIVFPIASGMLLPLSSLDASIAKNKGATLSITRQAEQEESSQDELAETQTPDEVPPGTEQPAGDDNPIDPNIYKNTIKKTEYDQLRSDILLQTHIEMGETLFSTYYQEIMANTEQLQGTRVSLSGFVYREEGFSAEQLVIGRFLITHCVADAGLIGFLTEFDQAKNIEDNTWLDVTGTIQLTDYQGSQIPVIEVTDVETIEEPDQPYVYPINIEIVE</sequence>
<dbReference type="RefSeq" id="WP_153790756.1">
    <property type="nucleotide sequence ID" value="NZ_CP045915.1"/>
</dbReference>
<dbReference type="PANTHER" id="PTHR40047:SF1">
    <property type="entry name" value="UPF0703 PROTEIN YCGQ"/>
    <property type="match status" value="1"/>
</dbReference>
<reference evidence="5 6" key="1">
    <citation type="submission" date="2019-11" db="EMBL/GenBank/DDBJ databases">
        <title>Gracilibacillus salitolerans sp. nov., a moderate halophile isolated from a saline soil in northwest China.</title>
        <authorList>
            <person name="Gan L."/>
        </authorList>
    </citation>
    <scope>NUCLEOTIDE SEQUENCE [LARGE SCALE GENOMIC DNA]</scope>
    <source>
        <strain evidence="5 6">SCU50</strain>
    </source>
</reference>
<feature type="domain" description="DUF1980" evidence="4">
    <location>
        <begin position="169"/>
        <end position="306"/>
    </location>
</feature>
<dbReference type="InterPro" id="IPR048493">
    <property type="entry name" value="DUF1980_N"/>
</dbReference>
<dbReference type="PANTHER" id="PTHR40047">
    <property type="entry name" value="UPF0703 PROTEIN YCGQ"/>
    <property type="match status" value="1"/>
</dbReference>
<gene>
    <name evidence="5" type="ORF">GI584_06995</name>
</gene>
<dbReference type="InterPro" id="IPR052955">
    <property type="entry name" value="UPF0703_membrane_permease"/>
</dbReference>
<evidence type="ECO:0000313" key="5">
    <source>
        <dbReference type="EMBL" id="QGH33781.1"/>
    </source>
</evidence>
<feature type="transmembrane region" description="Helical" evidence="2">
    <location>
        <begin position="38"/>
        <end position="55"/>
    </location>
</feature>
<dbReference type="InterPro" id="IPR048447">
    <property type="entry name" value="DUF1980_C"/>
</dbReference>